<keyword evidence="1" id="KW-0812">Transmembrane</keyword>
<sequence length="79" mass="8966">MFVNLNSKGDERKTAIILHVSSRSFHILATGVGIYFISQIIRSIFLNVKIIGINPIIAMALTSVLYTINLYYYKRKMGN</sequence>
<comment type="caution">
    <text evidence="2">The sequence shown here is derived from an EMBL/GenBank/DDBJ whole genome shotgun (WGS) entry which is preliminary data.</text>
</comment>
<dbReference type="EMBL" id="JACRTK010000001">
    <property type="protein sequence ID" value="MBC8589986.1"/>
    <property type="molecule type" value="Genomic_DNA"/>
</dbReference>
<dbReference type="RefSeq" id="WP_249322776.1">
    <property type="nucleotide sequence ID" value="NZ_JACRTK010000001.1"/>
</dbReference>
<keyword evidence="1" id="KW-1133">Transmembrane helix</keyword>
<dbReference type="AlphaFoldDB" id="A0A926EYM2"/>
<organism evidence="2 3">
    <name type="scientific">Wansuia hejianensis</name>
    <dbReference type="NCBI Taxonomy" id="2763667"/>
    <lineage>
        <taxon>Bacteria</taxon>
        <taxon>Bacillati</taxon>
        <taxon>Bacillota</taxon>
        <taxon>Clostridia</taxon>
        <taxon>Lachnospirales</taxon>
        <taxon>Lachnospiraceae</taxon>
        <taxon>Wansuia</taxon>
    </lineage>
</organism>
<proteinExistence type="predicted"/>
<evidence type="ECO:0000313" key="3">
    <source>
        <dbReference type="Proteomes" id="UP000601522"/>
    </source>
</evidence>
<feature type="transmembrane region" description="Helical" evidence="1">
    <location>
        <begin position="25"/>
        <end position="45"/>
    </location>
</feature>
<keyword evidence="3" id="KW-1185">Reference proteome</keyword>
<name>A0A926EYM2_9FIRM</name>
<keyword evidence="1" id="KW-0472">Membrane</keyword>
<feature type="transmembrane region" description="Helical" evidence="1">
    <location>
        <begin position="51"/>
        <end position="73"/>
    </location>
</feature>
<reference evidence="2 3" key="1">
    <citation type="submission" date="2020-08" db="EMBL/GenBank/DDBJ databases">
        <title>Genome public.</title>
        <authorList>
            <person name="Liu C."/>
            <person name="Sun Q."/>
        </authorList>
    </citation>
    <scope>NUCLEOTIDE SEQUENCE [LARGE SCALE GENOMIC DNA]</scope>
    <source>
        <strain evidence="2 3">NSJ-26</strain>
    </source>
</reference>
<accession>A0A926EYM2</accession>
<gene>
    <name evidence="2" type="ORF">H8689_02380</name>
</gene>
<evidence type="ECO:0000313" key="2">
    <source>
        <dbReference type="EMBL" id="MBC8589986.1"/>
    </source>
</evidence>
<dbReference type="Proteomes" id="UP000601522">
    <property type="component" value="Unassembled WGS sequence"/>
</dbReference>
<evidence type="ECO:0000256" key="1">
    <source>
        <dbReference type="SAM" id="Phobius"/>
    </source>
</evidence>
<protein>
    <submittedName>
        <fullName evidence="2">Uncharacterized protein</fullName>
    </submittedName>
</protein>